<accession>A0A7X1FY64</accession>
<evidence type="ECO:0000313" key="1">
    <source>
        <dbReference type="EMBL" id="MBC2669170.1"/>
    </source>
</evidence>
<comment type="caution">
    <text evidence="1">The sequence shown here is derived from an EMBL/GenBank/DDBJ whole genome shotgun (WGS) entry which is preliminary data.</text>
</comment>
<organism evidence="1 2">
    <name type="scientific">Novosphingobium piscinae</name>
    <dbReference type="NCBI Taxonomy" id="1507448"/>
    <lineage>
        <taxon>Bacteria</taxon>
        <taxon>Pseudomonadati</taxon>
        <taxon>Pseudomonadota</taxon>
        <taxon>Alphaproteobacteria</taxon>
        <taxon>Sphingomonadales</taxon>
        <taxon>Sphingomonadaceae</taxon>
        <taxon>Novosphingobium</taxon>
    </lineage>
</organism>
<sequence length="277" mass="31523">MPFSATVYNVLIASPSDVPHERQAIAQSLHEWNSLHAQTQGIMLQPVMWETHSAPSMGDRPQGIINDQVVRGCDMLIGAFWTRLGSPTGVEDSGTVEEIKWFLNNKKPVMLYFSKAQVDLDNVDIEQFKKLKEFKSSIRDKGIQEDYYSVNELSQKLSRQLVIIMREMNTGPMIDKRTVEAVRASTRESGDSEKQIKVKTPKISSSTTDDDVWLEDYTEKAFIIRGDSKDVKEELKELGGKWISCRDKTKAWMFSKRHVVEVAKLLKIRPVLRAASC</sequence>
<proteinExistence type="predicted"/>
<reference evidence="1 2" key="1">
    <citation type="submission" date="2020-08" db="EMBL/GenBank/DDBJ databases">
        <title>The genome sequence of type strain Novosphingobium piscinae KCTC 42194.</title>
        <authorList>
            <person name="Liu Y."/>
        </authorList>
    </citation>
    <scope>NUCLEOTIDE SEQUENCE [LARGE SCALE GENOMIC DNA]</scope>
    <source>
        <strain evidence="1 2">KCTC 42194</strain>
    </source>
</reference>
<dbReference type="EMBL" id="JACLAX010000007">
    <property type="protein sequence ID" value="MBC2669170.1"/>
    <property type="molecule type" value="Genomic_DNA"/>
</dbReference>
<dbReference type="RefSeq" id="WP_185679065.1">
    <property type="nucleotide sequence ID" value="NZ_JACLAX010000007.1"/>
</dbReference>
<keyword evidence="2" id="KW-1185">Reference proteome</keyword>
<dbReference type="Proteomes" id="UP000551327">
    <property type="component" value="Unassembled WGS sequence"/>
</dbReference>
<name>A0A7X1FY64_9SPHN</name>
<gene>
    <name evidence="1" type="ORF">H7F53_08440</name>
</gene>
<evidence type="ECO:0000313" key="2">
    <source>
        <dbReference type="Proteomes" id="UP000551327"/>
    </source>
</evidence>
<protein>
    <recommendedName>
        <fullName evidence="3">DUF4062 domain-containing protein</fullName>
    </recommendedName>
</protein>
<dbReference type="AlphaFoldDB" id="A0A7X1FY64"/>
<evidence type="ECO:0008006" key="3">
    <source>
        <dbReference type="Google" id="ProtNLM"/>
    </source>
</evidence>